<dbReference type="Proteomes" id="UP000286715">
    <property type="component" value="Unassembled WGS sequence"/>
</dbReference>
<dbReference type="GO" id="GO:0005975">
    <property type="term" value="P:carbohydrate metabolic process"/>
    <property type="evidence" value="ECO:0007669"/>
    <property type="project" value="InterPro"/>
</dbReference>
<dbReference type="InterPro" id="IPR035474">
    <property type="entry name" value="SIS_Kpsf"/>
</dbReference>
<dbReference type="GO" id="GO:1901135">
    <property type="term" value="P:carbohydrate derivative metabolic process"/>
    <property type="evidence" value="ECO:0007669"/>
    <property type="project" value="InterPro"/>
</dbReference>
<evidence type="ECO:0000256" key="7">
    <source>
        <dbReference type="PROSITE-ProRule" id="PRU00703"/>
    </source>
</evidence>
<dbReference type="PANTHER" id="PTHR42745:SF1">
    <property type="entry name" value="ARABINOSE 5-PHOSPHATE ISOMERASE KDSD"/>
    <property type="match status" value="1"/>
</dbReference>
<dbReference type="EMBL" id="BHZE01000039">
    <property type="protein sequence ID" value="GCD78733.1"/>
    <property type="molecule type" value="Genomic_DNA"/>
</dbReference>
<dbReference type="NCBIfam" id="TIGR00393">
    <property type="entry name" value="kpsF"/>
    <property type="match status" value="1"/>
</dbReference>
<feature type="site" description="Catalytically relevant" evidence="6">
    <location>
        <position position="105"/>
    </location>
</feature>
<protein>
    <submittedName>
        <fullName evidence="10">Arabinose 5-phosphate isomerase</fullName>
    </submittedName>
</protein>
<dbReference type="Gene3D" id="3.40.50.10490">
    <property type="entry name" value="Glucose-6-phosphate isomerase like protein, domain 1"/>
    <property type="match status" value="1"/>
</dbReference>
<dbReference type="Pfam" id="PF01380">
    <property type="entry name" value="SIS"/>
    <property type="match status" value="1"/>
</dbReference>
<keyword evidence="5" id="KW-0479">Metal-binding</keyword>
<keyword evidence="10" id="KW-0413">Isomerase</keyword>
<evidence type="ECO:0000256" key="3">
    <source>
        <dbReference type="ARBA" id="ARBA00023122"/>
    </source>
</evidence>
<feature type="site" description="Catalytically relevant" evidence="6">
    <location>
        <position position="187"/>
    </location>
</feature>
<feature type="domain" description="CBS" evidence="8">
    <location>
        <begin position="270"/>
        <end position="317"/>
    </location>
</feature>
<dbReference type="GO" id="GO:0046872">
    <property type="term" value="F:metal ion binding"/>
    <property type="evidence" value="ECO:0007669"/>
    <property type="project" value="UniProtKB-KW"/>
</dbReference>
<keyword evidence="2" id="KW-0677">Repeat</keyword>
<organism evidence="10 11">
    <name type="scientific">Thermaurantimonas aggregans</name>
    <dbReference type="NCBI Taxonomy" id="2173829"/>
    <lineage>
        <taxon>Bacteria</taxon>
        <taxon>Pseudomonadati</taxon>
        <taxon>Bacteroidota</taxon>
        <taxon>Flavobacteriia</taxon>
        <taxon>Flavobacteriales</taxon>
        <taxon>Schleiferiaceae</taxon>
        <taxon>Thermaurantimonas</taxon>
    </lineage>
</organism>
<feature type="binding site" evidence="5">
    <location>
        <position position="76"/>
    </location>
    <ligand>
        <name>Zn(2+)</name>
        <dbReference type="ChEBI" id="CHEBI:29105"/>
    </ligand>
</feature>
<evidence type="ECO:0000256" key="1">
    <source>
        <dbReference type="ARBA" id="ARBA00008165"/>
    </source>
</evidence>
<dbReference type="InterPro" id="IPR000644">
    <property type="entry name" value="CBS_dom"/>
</dbReference>
<keyword evidence="3 7" id="KW-0129">CBS domain</keyword>
<keyword evidence="11" id="KW-1185">Reference proteome</keyword>
<dbReference type="SUPFAM" id="SSF53697">
    <property type="entry name" value="SIS domain"/>
    <property type="match status" value="1"/>
</dbReference>
<evidence type="ECO:0000313" key="10">
    <source>
        <dbReference type="EMBL" id="GCD78733.1"/>
    </source>
</evidence>
<dbReference type="AlphaFoldDB" id="A0A401XP51"/>
<name>A0A401XP51_9FLAO</name>
<dbReference type="RefSeq" id="WP_124398787.1">
    <property type="nucleotide sequence ID" value="NZ_BHZE01000039.1"/>
</dbReference>
<evidence type="ECO:0000256" key="5">
    <source>
        <dbReference type="PIRSR" id="PIRSR004692-2"/>
    </source>
</evidence>
<feature type="site" description="Catalytically relevant" evidence="6">
    <location>
        <position position="53"/>
    </location>
</feature>
<dbReference type="InterPro" id="IPR050986">
    <property type="entry name" value="GutQ/KpsF_isomerases"/>
</dbReference>
<dbReference type="PROSITE" id="PS51371">
    <property type="entry name" value="CBS"/>
    <property type="match status" value="2"/>
</dbReference>
<dbReference type="CDD" id="cd05014">
    <property type="entry name" value="SIS_Kpsf"/>
    <property type="match status" value="1"/>
</dbReference>
<dbReference type="Pfam" id="PF00571">
    <property type="entry name" value="CBS"/>
    <property type="match status" value="2"/>
</dbReference>
<dbReference type="InterPro" id="IPR046342">
    <property type="entry name" value="CBS_dom_sf"/>
</dbReference>
<accession>A0A401XP51</accession>
<evidence type="ECO:0000313" key="11">
    <source>
        <dbReference type="Proteomes" id="UP000286715"/>
    </source>
</evidence>
<dbReference type="OrthoDB" id="9762536at2"/>
<evidence type="ECO:0000259" key="8">
    <source>
        <dbReference type="PROSITE" id="PS51371"/>
    </source>
</evidence>
<keyword evidence="5" id="KW-0862">Zinc</keyword>
<reference evidence="10 11" key="1">
    <citation type="submission" date="2018-11" db="EMBL/GenBank/DDBJ databases">
        <title>Schleiferia aggregans sp. nov., a moderately thermophilic heterotrophic bacterium isolated from microbial mats at a terrestrial hot spring.</title>
        <authorList>
            <person name="Iino T."/>
            <person name="Ohkuma M."/>
            <person name="Haruta S."/>
        </authorList>
    </citation>
    <scope>NUCLEOTIDE SEQUENCE [LARGE SCALE GENOMIC DNA]</scope>
    <source>
        <strain evidence="10 11">LA</strain>
    </source>
</reference>
<dbReference type="GO" id="GO:0019146">
    <property type="term" value="F:arabinose-5-phosphate isomerase activity"/>
    <property type="evidence" value="ECO:0007669"/>
    <property type="project" value="UniProtKB-ARBA"/>
</dbReference>
<sequence length="317" mass="33980">MSSEEILHIARQTFDIEIQSLQRTASLLGPSFVQAVQAIAASRGKVIVTGMGKSGHIGHKISATLASTGTPSFFMHPAEAYHGDLGMVGPDDVVLAISNSGETDEILKLIPYLRHNGNTLIALTGNAGSTLARNAHIHLLIAITREACPLELAPTSSTTVTLALGDALAISLMKIRGFREENFARFHPGGSLGKRLLNRVKDYMRTDRLPVIPPDSPLASIISTMSEGRLGLAIVAIDQRPVGIITDGDLRRLLERRGKEAFDLTAHQIMTPHPKTISPEASLKDAEQLMVAHKINSLIVQDAGTGTIAGVIQIYDI</sequence>
<evidence type="ECO:0000256" key="4">
    <source>
        <dbReference type="PIRNR" id="PIRNR004692"/>
    </source>
</evidence>
<evidence type="ECO:0000259" key="9">
    <source>
        <dbReference type="PROSITE" id="PS51464"/>
    </source>
</evidence>
<dbReference type="Gene3D" id="3.10.580.10">
    <property type="entry name" value="CBS-domain"/>
    <property type="match status" value="1"/>
</dbReference>
<evidence type="ECO:0000256" key="2">
    <source>
        <dbReference type="ARBA" id="ARBA00022737"/>
    </source>
</evidence>
<dbReference type="SMART" id="SM00116">
    <property type="entry name" value="CBS"/>
    <property type="match status" value="2"/>
</dbReference>
<feature type="domain" description="CBS" evidence="8">
    <location>
        <begin position="204"/>
        <end position="260"/>
    </location>
</feature>
<dbReference type="PROSITE" id="PS51464">
    <property type="entry name" value="SIS"/>
    <property type="match status" value="1"/>
</dbReference>
<comment type="caution">
    <text evidence="10">The sequence shown here is derived from an EMBL/GenBank/DDBJ whole genome shotgun (WGS) entry which is preliminary data.</text>
</comment>
<dbReference type="InterPro" id="IPR046348">
    <property type="entry name" value="SIS_dom_sf"/>
</dbReference>
<feature type="domain" description="SIS" evidence="9">
    <location>
        <begin position="35"/>
        <end position="178"/>
    </location>
</feature>
<proteinExistence type="inferred from homology"/>
<comment type="similarity">
    <text evidence="1 4">Belongs to the SIS family. GutQ/KpsF subfamily.</text>
</comment>
<dbReference type="FunFam" id="3.40.50.10490:FF:000011">
    <property type="entry name" value="Arabinose 5-phosphate isomerase"/>
    <property type="match status" value="1"/>
</dbReference>
<dbReference type="PIRSF" id="PIRSF004692">
    <property type="entry name" value="KdsD_KpsF"/>
    <property type="match status" value="1"/>
</dbReference>
<dbReference type="PANTHER" id="PTHR42745">
    <property type="match status" value="1"/>
</dbReference>
<dbReference type="InterPro" id="IPR004800">
    <property type="entry name" value="KdsD/KpsF-type"/>
</dbReference>
<feature type="site" description="Catalytically relevant" evidence="6">
    <location>
        <position position="146"/>
    </location>
</feature>
<dbReference type="InterPro" id="IPR001347">
    <property type="entry name" value="SIS_dom"/>
</dbReference>
<evidence type="ECO:0000256" key="6">
    <source>
        <dbReference type="PIRSR" id="PIRSR004692-3"/>
    </source>
</evidence>
<dbReference type="GO" id="GO:0097367">
    <property type="term" value="F:carbohydrate derivative binding"/>
    <property type="evidence" value="ECO:0007669"/>
    <property type="project" value="InterPro"/>
</dbReference>
<gene>
    <name evidence="10" type="primary">kpsF_2</name>
    <name evidence="10" type="ORF">JCM31826_22150</name>
</gene>
<dbReference type="CDD" id="cd04604">
    <property type="entry name" value="CBS_pair_SIS_assoc"/>
    <property type="match status" value="1"/>
</dbReference>